<organism evidence="6 7">
    <name type="scientific">Giardia intestinalis (strain ATCC 50581 / GS clone H7)</name>
    <name type="common">Giardia lamblia</name>
    <dbReference type="NCBI Taxonomy" id="598745"/>
    <lineage>
        <taxon>Eukaryota</taxon>
        <taxon>Metamonada</taxon>
        <taxon>Diplomonadida</taxon>
        <taxon>Hexamitidae</taxon>
        <taxon>Giardiinae</taxon>
        <taxon>Giardia</taxon>
    </lineage>
</organism>
<dbReference type="PANTHER" id="PTHR20661">
    <property type="entry name" value="PHOSPHATIDYLINOSITOL-GLYCAN BIOSYNTHESIS CLASS W PROTEIN"/>
    <property type="match status" value="1"/>
</dbReference>
<feature type="transmembrane region" description="Helical" evidence="5">
    <location>
        <begin position="345"/>
        <end position="363"/>
    </location>
</feature>
<feature type="transmembrane region" description="Helical" evidence="5">
    <location>
        <begin position="228"/>
        <end position="246"/>
    </location>
</feature>
<dbReference type="Pfam" id="PF06423">
    <property type="entry name" value="GWT1"/>
    <property type="match status" value="1"/>
</dbReference>
<protein>
    <submittedName>
        <fullName evidence="6">Uncharacterized protein</fullName>
    </submittedName>
</protein>
<dbReference type="OrthoDB" id="15270at2759"/>
<gene>
    <name evidence="6" type="ORF">GL50581_1091</name>
</gene>
<keyword evidence="3 5" id="KW-1133">Transmembrane helix</keyword>
<evidence type="ECO:0000256" key="1">
    <source>
        <dbReference type="ARBA" id="ARBA00004141"/>
    </source>
</evidence>
<dbReference type="GO" id="GO:0006506">
    <property type="term" value="P:GPI anchor biosynthetic process"/>
    <property type="evidence" value="ECO:0007669"/>
    <property type="project" value="InterPro"/>
</dbReference>
<dbReference type="GO" id="GO:0032216">
    <property type="term" value="F:glucosaminyl-phosphatidylinositol O-acyltransferase activity"/>
    <property type="evidence" value="ECO:0007669"/>
    <property type="project" value="TreeGrafter"/>
</dbReference>
<feature type="transmembrane region" description="Helical" evidence="5">
    <location>
        <begin position="266"/>
        <end position="283"/>
    </location>
</feature>
<dbReference type="EMBL" id="ACGJ01001476">
    <property type="protein sequence ID" value="EET01660.1"/>
    <property type="molecule type" value="Genomic_DNA"/>
</dbReference>
<reference evidence="6 7" key="1">
    <citation type="journal article" date="2009" name="PLoS Pathog.">
        <title>Draft genome sequencing of giardia intestinalis assemblage B isolate GS: is human giardiasis caused by two different species?</title>
        <authorList>
            <person name="Franzen O."/>
            <person name="Jerlstrom-Hultqvist J."/>
            <person name="Castro E."/>
            <person name="Sherwood E."/>
            <person name="Ankarklev J."/>
            <person name="Reiner D.S."/>
            <person name="Palm D."/>
            <person name="Andersson J.O."/>
            <person name="Andersson B."/>
            <person name="Svard S.G."/>
        </authorList>
    </citation>
    <scope>NUCLEOTIDE SEQUENCE [LARGE SCALE GENOMIC DNA]</scope>
    <source>
        <strain evidence="7">ATCC 50581 / GS clone H7</strain>
    </source>
</reference>
<dbReference type="GO" id="GO:0016020">
    <property type="term" value="C:membrane"/>
    <property type="evidence" value="ECO:0007669"/>
    <property type="project" value="UniProtKB-SubCell"/>
</dbReference>
<evidence type="ECO:0000256" key="2">
    <source>
        <dbReference type="ARBA" id="ARBA00022692"/>
    </source>
</evidence>
<name>C6LQR2_GIAIB</name>
<dbReference type="InterPro" id="IPR009447">
    <property type="entry name" value="PIGW/GWT1"/>
</dbReference>
<evidence type="ECO:0000256" key="4">
    <source>
        <dbReference type="ARBA" id="ARBA00023136"/>
    </source>
</evidence>
<dbReference type="Proteomes" id="UP000002488">
    <property type="component" value="Unassembled WGS sequence"/>
</dbReference>
<sequence>MWVISLLPRLLPLLRTFETLVTVTSGYTVALSAPYGRFVVLLTLALLACYGGALECMAIYAVTRCFQSSHVRANTLSPSVSISFRRTLRLVSLGFTAACIHEVDTGMLPLRHKKSIAETEHLSLMDTGLGYFVISDSLSSVDQSYLYWKEQMYLLIAGATRICINFYLPTADNEEYGPYWNSFLTLLLVRFLNSLAGHLREAQRLLCVSVLMGLNQLMLSLYPQAPVFRFAGMWAAIFGYFPLYVFTKSMFKIDHECYSKGSLRKLIIPSLICICPLCLSFQPIISAHLMSPCVVLLLLVTTYCCWILTICSPCSPVPPVRGRWAFLSANILTGMYKIFDPKGIYFVLFEVLYFKVLMLCLGYV</sequence>
<dbReference type="VEuPathDB" id="GiardiaDB:GL50581_1091"/>
<comment type="subcellular location">
    <subcellularLocation>
        <location evidence="1">Membrane</location>
        <topology evidence="1">Multi-pass membrane protein</topology>
    </subcellularLocation>
</comment>
<keyword evidence="4 5" id="KW-0472">Membrane</keyword>
<dbReference type="GO" id="GO:0072659">
    <property type="term" value="P:protein localization to plasma membrane"/>
    <property type="evidence" value="ECO:0007669"/>
    <property type="project" value="TreeGrafter"/>
</dbReference>
<dbReference type="AlphaFoldDB" id="C6LQR2"/>
<evidence type="ECO:0000313" key="6">
    <source>
        <dbReference type="EMBL" id="EET01660.1"/>
    </source>
</evidence>
<evidence type="ECO:0000256" key="3">
    <source>
        <dbReference type="ARBA" id="ARBA00022989"/>
    </source>
</evidence>
<proteinExistence type="predicted"/>
<dbReference type="OMA" id="YCCWILT"/>
<keyword evidence="2 5" id="KW-0812">Transmembrane</keyword>
<accession>C6LQR2</accession>
<dbReference type="GO" id="GO:0005783">
    <property type="term" value="C:endoplasmic reticulum"/>
    <property type="evidence" value="ECO:0007669"/>
    <property type="project" value="TreeGrafter"/>
</dbReference>
<comment type="caution">
    <text evidence="6">The sequence shown here is derived from an EMBL/GenBank/DDBJ whole genome shotgun (WGS) entry which is preliminary data.</text>
</comment>
<feature type="transmembrane region" description="Helical" evidence="5">
    <location>
        <begin position="289"/>
        <end position="310"/>
    </location>
</feature>
<dbReference type="PANTHER" id="PTHR20661:SF0">
    <property type="entry name" value="PHOSPHATIDYLINOSITOL-GLYCAN BIOSYNTHESIS CLASS W PROTEIN"/>
    <property type="match status" value="1"/>
</dbReference>
<evidence type="ECO:0000256" key="5">
    <source>
        <dbReference type="SAM" id="Phobius"/>
    </source>
</evidence>
<feature type="transmembrane region" description="Helical" evidence="5">
    <location>
        <begin position="36"/>
        <end position="62"/>
    </location>
</feature>
<evidence type="ECO:0000313" key="7">
    <source>
        <dbReference type="Proteomes" id="UP000002488"/>
    </source>
</evidence>